<dbReference type="GO" id="GO:0006865">
    <property type="term" value="P:amino acid transport"/>
    <property type="evidence" value="ECO:0007669"/>
    <property type="project" value="UniProtKB-KW"/>
</dbReference>
<dbReference type="RefSeq" id="WP_092718303.1">
    <property type="nucleotide sequence ID" value="NZ_FMAG01000010.1"/>
</dbReference>
<name>A0A1C3X590_9HYPH</name>
<keyword evidence="5 9" id="KW-0812">Transmembrane</keyword>
<dbReference type="InterPro" id="IPR000515">
    <property type="entry name" value="MetI-like"/>
</dbReference>
<dbReference type="STRING" id="410764.GA0061103_0159"/>
<evidence type="ECO:0000256" key="9">
    <source>
        <dbReference type="RuleBase" id="RU363032"/>
    </source>
</evidence>
<dbReference type="InterPro" id="IPR035906">
    <property type="entry name" value="MetI-like_sf"/>
</dbReference>
<evidence type="ECO:0000256" key="3">
    <source>
        <dbReference type="ARBA" id="ARBA00022448"/>
    </source>
</evidence>
<sequence length="258" mass="28676">MNFELFGTYAPRLLGGLFVTLQLVFTSAIIGFMLSVPLALARDSRLTITRWLVKLYIVLFRGTPLLGQLFLVYYGASQIRDELSALGLWWFFRDGYNCAVLVFTLNTTAYQAEIVRGAITSVPRGQKEAAKSLGLGPIVTFVKVIFPQAAIMAVRPLSNELIFSLKASALASVVTVPDFMQVTKLVFSRSFEFQVYLWAAVVYFVMVETIRRACVILERYLSRHIAAQTRPSSEASSRMMTLRRAGARVSPIVPKGAG</sequence>
<dbReference type="Gene3D" id="1.10.3720.10">
    <property type="entry name" value="MetI-like"/>
    <property type="match status" value="1"/>
</dbReference>
<dbReference type="PROSITE" id="PS50928">
    <property type="entry name" value="ABC_TM1"/>
    <property type="match status" value="1"/>
</dbReference>
<evidence type="ECO:0000256" key="6">
    <source>
        <dbReference type="ARBA" id="ARBA00022970"/>
    </source>
</evidence>
<feature type="domain" description="ABC transmembrane type-1" evidence="10">
    <location>
        <begin position="17"/>
        <end position="214"/>
    </location>
</feature>
<dbReference type="Proteomes" id="UP000199101">
    <property type="component" value="Unassembled WGS sequence"/>
</dbReference>
<feature type="transmembrane region" description="Helical" evidence="9">
    <location>
        <begin position="133"/>
        <end position="154"/>
    </location>
</feature>
<evidence type="ECO:0000259" key="10">
    <source>
        <dbReference type="PROSITE" id="PS50928"/>
    </source>
</evidence>
<reference evidence="12" key="1">
    <citation type="submission" date="2016-08" db="EMBL/GenBank/DDBJ databases">
        <authorList>
            <person name="Varghese N."/>
            <person name="Submissions Spin"/>
        </authorList>
    </citation>
    <scope>NUCLEOTIDE SEQUENCE [LARGE SCALE GENOMIC DNA]</scope>
    <source>
        <strain evidence="12">HAMBI 2975</strain>
    </source>
</reference>
<protein>
    <submittedName>
        <fullName evidence="11">Polar amino acid transport system permease protein</fullName>
    </submittedName>
</protein>
<dbReference type="NCBIfam" id="TIGR01726">
    <property type="entry name" value="HEQRo_perm_3TM"/>
    <property type="match status" value="1"/>
</dbReference>
<feature type="transmembrane region" description="Helical" evidence="9">
    <location>
        <begin position="20"/>
        <end position="41"/>
    </location>
</feature>
<evidence type="ECO:0000256" key="8">
    <source>
        <dbReference type="ARBA" id="ARBA00023136"/>
    </source>
</evidence>
<keyword evidence="6" id="KW-0029">Amino-acid transport</keyword>
<comment type="similarity">
    <text evidence="2">Belongs to the binding-protein-dependent transport system permease family. HisMQ subfamily.</text>
</comment>
<keyword evidence="7 9" id="KW-1133">Transmembrane helix</keyword>
<feature type="transmembrane region" description="Helical" evidence="9">
    <location>
        <begin position="53"/>
        <end position="76"/>
    </location>
</feature>
<dbReference type="AlphaFoldDB" id="A0A1C3X590"/>
<dbReference type="CDD" id="cd06261">
    <property type="entry name" value="TM_PBP2"/>
    <property type="match status" value="1"/>
</dbReference>
<dbReference type="InterPro" id="IPR043429">
    <property type="entry name" value="ArtM/GltK/GlnP/TcyL/YhdX-like"/>
</dbReference>
<comment type="subcellular location">
    <subcellularLocation>
        <location evidence="1">Cell inner membrane</location>
        <topology evidence="1">Multi-pass membrane protein</topology>
    </subcellularLocation>
    <subcellularLocation>
        <location evidence="9">Cell membrane</location>
        <topology evidence="9">Multi-pass membrane protein</topology>
    </subcellularLocation>
</comment>
<evidence type="ECO:0000256" key="4">
    <source>
        <dbReference type="ARBA" id="ARBA00022475"/>
    </source>
</evidence>
<dbReference type="GO" id="GO:0043190">
    <property type="term" value="C:ATP-binding cassette (ABC) transporter complex"/>
    <property type="evidence" value="ECO:0007669"/>
    <property type="project" value="InterPro"/>
</dbReference>
<dbReference type="GO" id="GO:0022857">
    <property type="term" value="F:transmembrane transporter activity"/>
    <property type="evidence" value="ECO:0007669"/>
    <property type="project" value="InterPro"/>
</dbReference>
<evidence type="ECO:0000256" key="5">
    <source>
        <dbReference type="ARBA" id="ARBA00022692"/>
    </source>
</evidence>
<evidence type="ECO:0000313" key="11">
    <source>
        <dbReference type="EMBL" id="SCB47423.1"/>
    </source>
</evidence>
<dbReference type="PANTHER" id="PTHR30614:SF0">
    <property type="entry name" value="L-CYSTINE TRANSPORT SYSTEM PERMEASE PROTEIN TCYL"/>
    <property type="match status" value="1"/>
</dbReference>
<dbReference type="Pfam" id="PF00528">
    <property type="entry name" value="BPD_transp_1"/>
    <property type="match status" value="1"/>
</dbReference>
<dbReference type="OrthoDB" id="9815029at2"/>
<organism evidence="11 12">
    <name type="scientific">Rhizobium multihospitium</name>
    <dbReference type="NCBI Taxonomy" id="410764"/>
    <lineage>
        <taxon>Bacteria</taxon>
        <taxon>Pseudomonadati</taxon>
        <taxon>Pseudomonadota</taxon>
        <taxon>Alphaproteobacteria</taxon>
        <taxon>Hyphomicrobiales</taxon>
        <taxon>Rhizobiaceae</taxon>
        <taxon>Rhizobium/Agrobacterium group</taxon>
        <taxon>Rhizobium</taxon>
    </lineage>
</organism>
<keyword evidence="8 9" id="KW-0472">Membrane</keyword>
<dbReference type="PANTHER" id="PTHR30614">
    <property type="entry name" value="MEMBRANE COMPONENT OF AMINO ACID ABC TRANSPORTER"/>
    <property type="match status" value="1"/>
</dbReference>
<keyword evidence="12" id="KW-1185">Reference proteome</keyword>
<accession>A0A1C3X590</accession>
<proteinExistence type="inferred from homology"/>
<feature type="transmembrane region" description="Helical" evidence="9">
    <location>
        <begin position="195"/>
        <end position="214"/>
    </location>
</feature>
<keyword evidence="4" id="KW-1003">Cell membrane</keyword>
<feature type="transmembrane region" description="Helical" evidence="9">
    <location>
        <begin position="88"/>
        <end position="112"/>
    </location>
</feature>
<dbReference type="InterPro" id="IPR010065">
    <property type="entry name" value="AA_ABC_transptr_permease_3TM"/>
</dbReference>
<dbReference type="EMBL" id="FMAG01000010">
    <property type="protein sequence ID" value="SCB47423.1"/>
    <property type="molecule type" value="Genomic_DNA"/>
</dbReference>
<evidence type="ECO:0000256" key="7">
    <source>
        <dbReference type="ARBA" id="ARBA00022989"/>
    </source>
</evidence>
<keyword evidence="3 9" id="KW-0813">Transport</keyword>
<evidence type="ECO:0000313" key="12">
    <source>
        <dbReference type="Proteomes" id="UP000199101"/>
    </source>
</evidence>
<evidence type="ECO:0000256" key="2">
    <source>
        <dbReference type="ARBA" id="ARBA00010072"/>
    </source>
</evidence>
<dbReference type="SUPFAM" id="SSF161098">
    <property type="entry name" value="MetI-like"/>
    <property type="match status" value="1"/>
</dbReference>
<gene>
    <name evidence="11" type="ORF">GA0061103_0159</name>
</gene>
<evidence type="ECO:0000256" key="1">
    <source>
        <dbReference type="ARBA" id="ARBA00004429"/>
    </source>
</evidence>